<protein>
    <recommendedName>
        <fullName evidence="3">F-box domain-containing protein</fullName>
    </recommendedName>
</protein>
<reference evidence="1 2" key="1">
    <citation type="journal article" date="2015" name="Genome Announc.">
        <title>Draft Genome Sequence and Gene Annotation of the Entomopathogenic Fungus Verticillium hemipterigenum.</title>
        <authorList>
            <person name="Horn F."/>
            <person name="Habel A."/>
            <person name="Scharf D.H."/>
            <person name="Dworschak J."/>
            <person name="Brakhage A.A."/>
            <person name="Guthke R."/>
            <person name="Hertweck C."/>
            <person name="Linde J."/>
        </authorList>
    </citation>
    <scope>NUCLEOTIDE SEQUENCE [LARGE SCALE GENOMIC DNA]</scope>
</reference>
<proteinExistence type="predicted"/>
<evidence type="ECO:0008006" key="3">
    <source>
        <dbReference type="Google" id="ProtNLM"/>
    </source>
</evidence>
<name>A0A0A1TG76_9HYPO</name>
<accession>A0A0A1TG76</accession>
<dbReference type="Proteomes" id="UP000039046">
    <property type="component" value="Unassembled WGS sequence"/>
</dbReference>
<sequence length="208" mass="23393">MGRANMLSLPAEILLEIGHILLRPPYIIIYDYSDLRRWHGDQQALAALVRTSKMLHEVLTPLLYQYPRTAYLPRLGSTLIQRPDLAALVKRVSIRSVDKLRPVRGDGDAKKWYITPEDADVLNAAADQAFPGSHLVRFEKMSVGVNPGYFSDEWVLSKGPTQLLRAVLLAQCRNLEACAFDVVEDDPLSLSTGFLENIAPQLHEMSFH</sequence>
<gene>
    <name evidence="1" type="ORF">VHEMI04409</name>
</gene>
<evidence type="ECO:0000313" key="1">
    <source>
        <dbReference type="EMBL" id="CEJ87419.1"/>
    </source>
</evidence>
<keyword evidence="2" id="KW-1185">Reference proteome</keyword>
<evidence type="ECO:0000313" key="2">
    <source>
        <dbReference type="Proteomes" id="UP000039046"/>
    </source>
</evidence>
<dbReference type="AlphaFoldDB" id="A0A0A1TG76"/>
<dbReference type="HOGENOM" id="CLU_1321717_0_0_1"/>
<dbReference type="EMBL" id="CDHN01000002">
    <property type="protein sequence ID" value="CEJ87419.1"/>
    <property type="molecule type" value="Genomic_DNA"/>
</dbReference>
<organism evidence="1 2">
    <name type="scientific">[Torrubiella] hemipterigena</name>
    <dbReference type="NCBI Taxonomy" id="1531966"/>
    <lineage>
        <taxon>Eukaryota</taxon>
        <taxon>Fungi</taxon>
        <taxon>Dikarya</taxon>
        <taxon>Ascomycota</taxon>
        <taxon>Pezizomycotina</taxon>
        <taxon>Sordariomycetes</taxon>
        <taxon>Hypocreomycetidae</taxon>
        <taxon>Hypocreales</taxon>
        <taxon>Clavicipitaceae</taxon>
        <taxon>Clavicipitaceae incertae sedis</taxon>
        <taxon>'Torrubiella' clade</taxon>
    </lineage>
</organism>